<dbReference type="EMBL" id="FOKI01000057">
    <property type="protein sequence ID" value="SFB44086.1"/>
    <property type="molecule type" value="Genomic_DNA"/>
</dbReference>
<organism evidence="8 9">
    <name type="scientific">Clostridium frigidicarnis</name>
    <dbReference type="NCBI Taxonomy" id="84698"/>
    <lineage>
        <taxon>Bacteria</taxon>
        <taxon>Bacillati</taxon>
        <taxon>Bacillota</taxon>
        <taxon>Clostridia</taxon>
        <taxon>Eubacteriales</taxon>
        <taxon>Clostridiaceae</taxon>
        <taxon>Clostridium</taxon>
    </lineage>
</organism>
<dbReference type="Proteomes" id="UP000198619">
    <property type="component" value="Unassembled WGS sequence"/>
</dbReference>
<protein>
    <recommendedName>
        <fullName evidence="10">Permease</fullName>
    </recommendedName>
</protein>
<feature type="transmembrane region" description="Helical" evidence="7">
    <location>
        <begin position="278"/>
        <end position="300"/>
    </location>
</feature>
<evidence type="ECO:0000256" key="6">
    <source>
        <dbReference type="ARBA" id="ARBA00023136"/>
    </source>
</evidence>
<feature type="transmembrane region" description="Helical" evidence="7">
    <location>
        <begin position="59"/>
        <end position="83"/>
    </location>
</feature>
<feature type="transmembrane region" description="Helical" evidence="7">
    <location>
        <begin position="20"/>
        <end position="38"/>
    </location>
</feature>
<dbReference type="Pfam" id="PF03773">
    <property type="entry name" value="ArsP_1"/>
    <property type="match status" value="1"/>
</dbReference>
<dbReference type="PANTHER" id="PTHR34184">
    <property type="entry name" value="UPF0718 PROTEIN YCGR"/>
    <property type="match status" value="1"/>
</dbReference>
<dbReference type="InterPro" id="IPR052923">
    <property type="entry name" value="UPF0718"/>
</dbReference>
<keyword evidence="5 7" id="KW-1133">Transmembrane helix</keyword>
<accession>A0A1I1B387</accession>
<keyword evidence="6 7" id="KW-0472">Membrane</keyword>
<evidence type="ECO:0000256" key="7">
    <source>
        <dbReference type="SAM" id="Phobius"/>
    </source>
</evidence>
<feature type="transmembrane region" description="Helical" evidence="7">
    <location>
        <begin position="212"/>
        <end position="229"/>
    </location>
</feature>
<proteinExistence type="inferred from homology"/>
<dbReference type="NCBIfam" id="NF040736">
    <property type="entry name" value="efflux_SaoE"/>
    <property type="match status" value="1"/>
</dbReference>
<evidence type="ECO:0000256" key="3">
    <source>
        <dbReference type="ARBA" id="ARBA00022475"/>
    </source>
</evidence>
<keyword evidence="4 7" id="KW-0812">Transmembrane</keyword>
<dbReference type="InterPro" id="IPR005524">
    <property type="entry name" value="DUF318"/>
</dbReference>
<evidence type="ECO:0000256" key="4">
    <source>
        <dbReference type="ARBA" id="ARBA00022692"/>
    </source>
</evidence>
<evidence type="ECO:0000313" key="8">
    <source>
        <dbReference type="EMBL" id="SFB44086.1"/>
    </source>
</evidence>
<name>A0A1I1B387_9CLOT</name>
<dbReference type="RefSeq" id="WP_090043127.1">
    <property type="nucleotide sequence ID" value="NZ_FOKI01000057.1"/>
</dbReference>
<feature type="transmembrane region" description="Helical" evidence="7">
    <location>
        <begin position="89"/>
        <end position="111"/>
    </location>
</feature>
<reference evidence="8" key="1">
    <citation type="submission" date="2016-10" db="EMBL/GenBank/DDBJ databases">
        <authorList>
            <person name="de Groot N.N."/>
        </authorList>
    </citation>
    <scope>NUCLEOTIDE SEQUENCE [LARGE SCALE GENOMIC DNA]</scope>
    <source>
        <strain evidence="8">DSM 12271</strain>
    </source>
</reference>
<dbReference type="GO" id="GO:0005886">
    <property type="term" value="C:plasma membrane"/>
    <property type="evidence" value="ECO:0007669"/>
    <property type="project" value="UniProtKB-SubCell"/>
</dbReference>
<sequence>MIYEFIEQSILSSVNILNGSSSWLIISFLLAGTLKNLVSPEKFQKMLGNKKFSSILKSIFSSLLLPVCSCGTFPLAISMYYSGAYLGPTLAFLTANPVMNPIAIILCYGLLGPKLTVIYIITGLTLAIIVGIVANNFSGSEVCLDNSFDGQGAFELEEDKPSVIQKIKRGINWAFTDLAMVVSKYVVLGMVLAGFILTIAQDNSIQKILGDPSMISLGGVAILAGIMYVCAVGHIPFIAALIATGVAPGVAITFLMAGAATNLPELLSLYKIIGKKAVLIYFSIITGGSLIGGYVANMILLPNFKPVMDFDKVNHSVNTANKFIITFPHWMKVICTIGIVVLGVIAIWKDLRIKYLNHKMKVEK</sequence>
<keyword evidence="9" id="KW-1185">Reference proteome</keyword>
<feature type="transmembrane region" description="Helical" evidence="7">
    <location>
        <begin position="178"/>
        <end position="200"/>
    </location>
</feature>
<evidence type="ECO:0000256" key="1">
    <source>
        <dbReference type="ARBA" id="ARBA00004651"/>
    </source>
</evidence>
<feature type="transmembrane region" description="Helical" evidence="7">
    <location>
        <begin position="235"/>
        <end position="257"/>
    </location>
</feature>
<dbReference type="OrthoDB" id="9810876at2"/>
<dbReference type="STRING" id="84698.SAMN04488528_105711"/>
<dbReference type="PANTHER" id="PTHR34184:SF4">
    <property type="entry name" value="UPF0718 PROTEIN YCGR"/>
    <property type="match status" value="1"/>
</dbReference>
<evidence type="ECO:0000256" key="5">
    <source>
        <dbReference type="ARBA" id="ARBA00022989"/>
    </source>
</evidence>
<comment type="similarity">
    <text evidence="2">Belongs to the UPF0718 family.</text>
</comment>
<feature type="transmembrane region" description="Helical" evidence="7">
    <location>
        <begin position="330"/>
        <end position="351"/>
    </location>
</feature>
<evidence type="ECO:0008006" key="10">
    <source>
        <dbReference type="Google" id="ProtNLM"/>
    </source>
</evidence>
<dbReference type="AlphaFoldDB" id="A0A1I1B387"/>
<comment type="subcellular location">
    <subcellularLocation>
        <location evidence="1">Cell membrane</location>
        <topology evidence="1">Multi-pass membrane protein</topology>
    </subcellularLocation>
</comment>
<gene>
    <name evidence="8" type="ORF">SAMN04488528_105711</name>
</gene>
<keyword evidence="3" id="KW-1003">Cell membrane</keyword>
<feature type="transmembrane region" description="Helical" evidence="7">
    <location>
        <begin position="118"/>
        <end position="137"/>
    </location>
</feature>
<evidence type="ECO:0000256" key="2">
    <source>
        <dbReference type="ARBA" id="ARBA00006386"/>
    </source>
</evidence>
<evidence type="ECO:0000313" key="9">
    <source>
        <dbReference type="Proteomes" id="UP000198619"/>
    </source>
</evidence>